<gene>
    <name evidence="7" type="primary">METTL15</name>
</gene>
<dbReference type="CTD" id="196074"/>
<dbReference type="KEGG" id="pmrn:116958662"/>
<proteinExistence type="inferred from homology"/>
<dbReference type="InterPro" id="IPR002903">
    <property type="entry name" value="RsmH"/>
</dbReference>
<dbReference type="Proteomes" id="UP001318040">
    <property type="component" value="Chromosome 80"/>
</dbReference>
<keyword evidence="4" id="KW-0949">S-adenosyl-L-methionine</keyword>
<sequence length="536" mass="58448">MSLDLQPPDFRNLFLVPGTKKESALRSSTPPLPSARFPPGRHRRTVPSAAPSQARTAEWEMEPRLHLWVRAVSWSLRHRIFRPLAPPAGWETQRRWETRGHGGETRGRGGETRGHGGETRRHGGETRRHGAETRGHGAEPGLEPGLEPGSGVALLGHTPVMVREVLDALRPAEGQVILDMTFGAGGHARALIGMGAQVLALDRDPGSFELARHLAQSHGGSLRPLLGRISELPKLLSLAGVAAGSLDGVLIDAGCSSLQMDDASRGFSLSRDGPLDMRMGGEREPESPTAYEVLRGLPEPALASVLHVCVCVCPSEPESPTAYEVLRGLPEPALASVLRRYGEERHSRSIARAVAGALSAGLPIRTTRQLAMVVAGAVPQRAVTSQRDALGRRAHVATRTFQALRIFVNDELNELLAGLGAAAAYLKPGGRLVAISFHSLEDRIVKRFIMDVPMTEKHNMATRHRIWKSRRDRQGRFLYGDDDEVLEEEVEEVTATRTTRRKFRALSSPAVVYPGEEELRVNPRARSAKLRAAVKL</sequence>
<feature type="compositionally biased region" description="Basic and acidic residues" evidence="5">
    <location>
        <begin position="92"/>
        <end position="137"/>
    </location>
</feature>
<dbReference type="HAMAP" id="MF_01007">
    <property type="entry name" value="16SrRNA_methyltr_H"/>
    <property type="match status" value="1"/>
</dbReference>
<dbReference type="SUPFAM" id="SSF81799">
    <property type="entry name" value="Putative methyltransferase TM0872, insert domain"/>
    <property type="match status" value="2"/>
</dbReference>
<dbReference type="InterPro" id="IPR029063">
    <property type="entry name" value="SAM-dependent_MTases_sf"/>
</dbReference>
<dbReference type="Gene3D" id="3.40.50.150">
    <property type="entry name" value="Vaccinia Virus protein VP39"/>
    <property type="match status" value="2"/>
</dbReference>
<dbReference type="GO" id="GO:0071424">
    <property type="term" value="F:rRNA (cytosine-N4-)-methyltransferase activity"/>
    <property type="evidence" value="ECO:0007669"/>
    <property type="project" value="TreeGrafter"/>
</dbReference>
<evidence type="ECO:0000256" key="4">
    <source>
        <dbReference type="ARBA" id="ARBA00022691"/>
    </source>
</evidence>
<keyword evidence="2" id="KW-0489">Methyltransferase</keyword>
<feature type="region of interest" description="Disordered" evidence="5">
    <location>
        <begin position="92"/>
        <end position="146"/>
    </location>
</feature>
<dbReference type="PANTHER" id="PTHR11265:SF0">
    <property type="entry name" value="12S RRNA N4-METHYLCYTIDINE METHYLTRANSFERASE"/>
    <property type="match status" value="1"/>
</dbReference>
<dbReference type="RefSeq" id="XP_032837284.1">
    <property type="nucleotide sequence ID" value="XM_032981393.1"/>
</dbReference>
<dbReference type="Pfam" id="PF01795">
    <property type="entry name" value="Methyltransf_5"/>
    <property type="match status" value="2"/>
</dbReference>
<evidence type="ECO:0000256" key="3">
    <source>
        <dbReference type="ARBA" id="ARBA00022679"/>
    </source>
</evidence>
<organism evidence="6 7">
    <name type="scientific">Petromyzon marinus</name>
    <name type="common">Sea lamprey</name>
    <dbReference type="NCBI Taxonomy" id="7757"/>
    <lineage>
        <taxon>Eukaryota</taxon>
        <taxon>Metazoa</taxon>
        <taxon>Chordata</taxon>
        <taxon>Craniata</taxon>
        <taxon>Vertebrata</taxon>
        <taxon>Cyclostomata</taxon>
        <taxon>Hyperoartia</taxon>
        <taxon>Petromyzontiformes</taxon>
        <taxon>Petromyzontidae</taxon>
        <taxon>Petromyzon</taxon>
    </lineage>
</organism>
<dbReference type="SUPFAM" id="SSF53335">
    <property type="entry name" value="S-adenosyl-L-methionine-dependent methyltransferases"/>
    <property type="match status" value="1"/>
</dbReference>
<dbReference type="GO" id="GO:0070475">
    <property type="term" value="P:rRNA base methylation"/>
    <property type="evidence" value="ECO:0007669"/>
    <property type="project" value="TreeGrafter"/>
</dbReference>
<evidence type="ECO:0000313" key="7">
    <source>
        <dbReference type="RefSeq" id="XP_032837284.1"/>
    </source>
</evidence>
<evidence type="ECO:0000313" key="6">
    <source>
        <dbReference type="Proteomes" id="UP001318040"/>
    </source>
</evidence>
<evidence type="ECO:0000256" key="1">
    <source>
        <dbReference type="ARBA" id="ARBA00010396"/>
    </source>
</evidence>
<evidence type="ECO:0000256" key="2">
    <source>
        <dbReference type="ARBA" id="ARBA00022603"/>
    </source>
</evidence>
<protein>
    <submittedName>
        <fullName evidence="7">Probable methyltransferase-like protein 15</fullName>
    </submittedName>
</protein>
<evidence type="ECO:0000256" key="5">
    <source>
        <dbReference type="SAM" id="MobiDB-lite"/>
    </source>
</evidence>
<dbReference type="Gene3D" id="1.10.150.170">
    <property type="entry name" value="Putative methyltransferase TM0872, insert domain"/>
    <property type="match status" value="2"/>
</dbReference>
<keyword evidence="3" id="KW-0808">Transferase</keyword>
<reference evidence="7" key="1">
    <citation type="submission" date="2025-08" db="UniProtKB">
        <authorList>
            <consortium name="RefSeq"/>
        </authorList>
    </citation>
    <scope>IDENTIFICATION</scope>
    <source>
        <tissue evidence="7">Sperm</tissue>
    </source>
</reference>
<comment type="similarity">
    <text evidence="1">Belongs to the methyltransferase superfamily. RsmH family.</text>
</comment>
<dbReference type="AlphaFoldDB" id="A0AAJ7UK93"/>
<accession>A0AAJ7UK93</accession>
<feature type="region of interest" description="Disordered" evidence="5">
    <location>
        <begin position="21"/>
        <end position="55"/>
    </location>
</feature>
<dbReference type="PANTHER" id="PTHR11265">
    <property type="entry name" value="S-ADENOSYL-METHYLTRANSFERASE MRAW"/>
    <property type="match status" value="1"/>
</dbReference>
<dbReference type="InterPro" id="IPR023397">
    <property type="entry name" value="SAM-dep_MeTrfase_MraW_recog"/>
</dbReference>
<name>A0AAJ7UK93_PETMA</name>
<keyword evidence="6" id="KW-1185">Reference proteome</keyword>